<protein>
    <submittedName>
        <fullName evidence="1">Uncharacterized protein</fullName>
    </submittedName>
</protein>
<organism evidence="1 2">
    <name type="scientific">Xylaria curta</name>
    <dbReference type="NCBI Taxonomy" id="42375"/>
    <lineage>
        <taxon>Eukaryota</taxon>
        <taxon>Fungi</taxon>
        <taxon>Dikarya</taxon>
        <taxon>Ascomycota</taxon>
        <taxon>Pezizomycotina</taxon>
        <taxon>Sordariomycetes</taxon>
        <taxon>Xylariomycetidae</taxon>
        <taxon>Xylariales</taxon>
        <taxon>Xylariaceae</taxon>
        <taxon>Xylaria</taxon>
    </lineage>
</organism>
<sequence length="98" mass="10372">MSQMRRHPLLDGQLNLAGEVVEMPYQSTKDQSVARRDVGTHGVEHMLGKRGIESRKLRRCAALDAPVSAGGAIFGCGWVGLCEKEGGLAVLPDGAAEG</sequence>
<evidence type="ECO:0000313" key="2">
    <source>
        <dbReference type="Proteomes" id="UP001143856"/>
    </source>
</evidence>
<evidence type="ECO:0000313" key="1">
    <source>
        <dbReference type="EMBL" id="KAJ2968456.1"/>
    </source>
</evidence>
<dbReference type="EMBL" id="JAPDGR010004322">
    <property type="protein sequence ID" value="KAJ2968456.1"/>
    <property type="molecule type" value="Genomic_DNA"/>
</dbReference>
<reference evidence="1" key="1">
    <citation type="submission" date="2022-10" db="EMBL/GenBank/DDBJ databases">
        <title>Genome Sequence of Xylaria curta.</title>
        <authorList>
            <person name="Buettner E."/>
        </authorList>
    </citation>
    <scope>NUCLEOTIDE SEQUENCE</scope>
    <source>
        <strain evidence="1">Babe10</strain>
    </source>
</reference>
<name>A0ACC1MQB0_9PEZI</name>
<dbReference type="Proteomes" id="UP001143856">
    <property type="component" value="Unassembled WGS sequence"/>
</dbReference>
<keyword evidence="2" id="KW-1185">Reference proteome</keyword>
<comment type="caution">
    <text evidence="1">The sequence shown here is derived from an EMBL/GenBank/DDBJ whole genome shotgun (WGS) entry which is preliminary data.</text>
</comment>
<proteinExistence type="predicted"/>
<accession>A0ACC1MQB0</accession>
<gene>
    <name evidence="1" type="ORF">NUW58_g10216</name>
</gene>